<feature type="chain" id="PRO_5047172967" evidence="1">
    <location>
        <begin position="27"/>
        <end position="142"/>
    </location>
</feature>
<proteinExistence type="predicted"/>
<evidence type="ECO:0000313" key="4">
    <source>
        <dbReference type="Proteomes" id="UP001166585"/>
    </source>
</evidence>
<name>A0ABS5R7U3_9HYPH</name>
<gene>
    <name evidence="3" type="ORF">KIP89_04905</name>
</gene>
<comment type="caution">
    <text evidence="3">The sequence shown here is derived from an EMBL/GenBank/DDBJ whole genome shotgun (WGS) entry which is preliminary data.</text>
</comment>
<sequence>MARLEPSVRLAAALLVLGSLPHGASAQTPASACDRFGGYELQNCLAGALAKADKALNAAYQKALAAIAADADTPADQKVSWKQNLIAAQRAWLGFRDANCLFDLIGAEWHFGTGTTAAQQQCVLTMTQQRTAELLARIPSDG</sequence>
<evidence type="ECO:0000259" key="2">
    <source>
        <dbReference type="Pfam" id="PF07007"/>
    </source>
</evidence>
<dbReference type="RefSeq" id="WP_213754279.1">
    <property type="nucleotide sequence ID" value="NZ_JAHCQH010000014.1"/>
</dbReference>
<accession>A0ABS5R7U3</accession>
<dbReference type="Proteomes" id="UP001166585">
    <property type="component" value="Unassembled WGS sequence"/>
</dbReference>
<protein>
    <submittedName>
        <fullName evidence="3">DUF1311 domain-containing protein</fullName>
    </submittedName>
</protein>
<dbReference type="EMBL" id="JAHCQH010000014">
    <property type="protein sequence ID" value="MBS9476442.1"/>
    <property type="molecule type" value="Genomic_DNA"/>
</dbReference>
<evidence type="ECO:0000256" key="1">
    <source>
        <dbReference type="SAM" id="SignalP"/>
    </source>
</evidence>
<feature type="domain" description="Lysozyme inhibitor LprI-like N-terminal" evidence="2">
    <location>
        <begin position="39"/>
        <end position="134"/>
    </location>
</feature>
<keyword evidence="4" id="KW-1185">Reference proteome</keyword>
<organism evidence="3 4">
    <name type="scientific">Ancylobacter radicis</name>
    <dbReference type="NCBI Taxonomy" id="2836179"/>
    <lineage>
        <taxon>Bacteria</taxon>
        <taxon>Pseudomonadati</taxon>
        <taxon>Pseudomonadota</taxon>
        <taxon>Alphaproteobacteria</taxon>
        <taxon>Hyphomicrobiales</taxon>
        <taxon>Xanthobacteraceae</taxon>
        <taxon>Ancylobacter</taxon>
    </lineage>
</organism>
<dbReference type="InterPro" id="IPR009739">
    <property type="entry name" value="LprI-like_N"/>
</dbReference>
<feature type="signal peptide" evidence="1">
    <location>
        <begin position="1"/>
        <end position="26"/>
    </location>
</feature>
<evidence type="ECO:0000313" key="3">
    <source>
        <dbReference type="EMBL" id="MBS9476442.1"/>
    </source>
</evidence>
<keyword evidence="1" id="KW-0732">Signal</keyword>
<dbReference type="Pfam" id="PF07007">
    <property type="entry name" value="LprI"/>
    <property type="match status" value="1"/>
</dbReference>
<reference evidence="3" key="1">
    <citation type="submission" date="2021-05" db="EMBL/GenBank/DDBJ databases">
        <authorList>
            <person name="Sun Q."/>
            <person name="Inoue M."/>
        </authorList>
    </citation>
    <scope>NUCLEOTIDE SEQUENCE</scope>
    <source>
        <strain evidence="3">VKM B-3255</strain>
    </source>
</reference>
<dbReference type="Gene3D" id="1.20.1270.180">
    <property type="match status" value="1"/>
</dbReference>